<evidence type="ECO:0000313" key="1">
    <source>
        <dbReference type="EMBL" id="SVD91876.1"/>
    </source>
</evidence>
<sequence>VRSALAIGLVRRFDFLDDGMSMPRFIELVQNVSPVCPQ</sequence>
<reference evidence="1" key="1">
    <citation type="submission" date="2018-05" db="EMBL/GenBank/DDBJ databases">
        <authorList>
            <person name="Lanie J.A."/>
            <person name="Ng W.-L."/>
            <person name="Kazmierczak K.M."/>
            <person name="Andrzejewski T.M."/>
            <person name="Davidsen T.M."/>
            <person name="Wayne K.J."/>
            <person name="Tettelin H."/>
            <person name="Glass J.I."/>
            <person name="Rusch D."/>
            <person name="Podicherti R."/>
            <person name="Tsui H.-C.T."/>
            <person name="Winkler M.E."/>
        </authorList>
    </citation>
    <scope>NUCLEOTIDE SEQUENCE</scope>
</reference>
<accession>A0A382Z8Q1</accession>
<organism evidence="1">
    <name type="scientific">marine metagenome</name>
    <dbReference type="NCBI Taxonomy" id="408172"/>
    <lineage>
        <taxon>unclassified sequences</taxon>
        <taxon>metagenomes</taxon>
        <taxon>ecological metagenomes</taxon>
    </lineage>
</organism>
<dbReference type="EMBL" id="UINC01181928">
    <property type="protein sequence ID" value="SVD91876.1"/>
    <property type="molecule type" value="Genomic_DNA"/>
</dbReference>
<gene>
    <name evidence="1" type="ORF">METZ01_LOCUS444730</name>
</gene>
<name>A0A382Z8Q1_9ZZZZ</name>
<proteinExistence type="predicted"/>
<dbReference type="AlphaFoldDB" id="A0A382Z8Q1"/>
<feature type="non-terminal residue" evidence="1">
    <location>
        <position position="1"/>
    </location>
</feature>
<protein>
    <submittedName>
        <fullName evidence="1">Uncharacterized protein</fullName>
    </submittedName>
</protein>